<dbReference type="GO" id="GO:0002953">
    <property type="term" value="F:5'-deoxynucleotidase activity"/>
    <property type="evidence" value="ECO:0007669"/>
    <property type="project" value="InterPro"/>
</dbReference>
<keyword evidence="1" id="KW-0479">Metal-binding</keyword>
<dbReference type="GO" id="GO:0005737">
    <property type="term" value="C:cytoplasm"/>
    <property type="evidence" value="ECO:0007669"/>
    <property type="project" value="TreeGrafter"/>
</dbReference>
<evidence type="ECO:0000259" key="3">
    <source>
        <dbReference type="Pfam" id="PF13023"/>
    </source>
</evidence>
<evidence type="ECO:0000313" key="5">
    <source>
        <dbReference type="Proteomes" id="UP000244248"/>
    </source>
</evidence>
<sequence>MATFTDETIRQQFTFLAELDHLKSIVRQSPLINQNRKENSAEHSWHLAMFAIVLSQHAENVDVLRVVKLLLVHDIVEIDAGDTPIHASSKDKALLAQAERQAADRIFGLLPPQQGQELLALWLEFEIAETPEARFAKALDRLQPLFLNTLTGGGTWTENGVTERQVIERYGPTIKAGSPALWDEASNLVRQHFSDQAKAQA</sequence>
<comment type="caution">
    <text evidence="4">The sequence shown here is derived from an EMBL/GenBank/DDBJ whole genome shotgun (WGS) entry which is preliminary data.</text>
</comment>
<dbReference type="InterPro" id="IPR039356">
    <property type="entry name" value="YfbR/HDDC2"/>
</dbReference>
<reference evidence="4 5" key="1">
    <citation type="submission" date="2018-04" db="EMBL/GenBank/DDBJ databases">
        <title>Novel species isolated from glacier.</title>
        <authorList>
            <person name="Liu Q."/>
            <person name="Xin Y.-H."/>
        </authorList>
    </citation>
    <scope>NUCLEOTIDE SEQUENCE [LARGE SCALE GENOMIC DNA]</scope>
    <source>
        <strain evidence="4 5">GT1R17</strain>
    </source>
</reference>
<dbReference type="EMBL" id="QANS01000002">
    <property type="protein sequence ID" value="PTU31902.1"/>
    <property type="molecule type" value="Genomic_DNA"/>
</dbReference>
<dbReference type="Pfam" id="PF13023">
    <property type="entry name" value="HD_3"/>
    <property type="match status" value="1"/>
</dbReference>
<protein>
    <submittedName>
        <fullName evidence="4">Hydrolase</fullName>
    </submittedName>
</protein>
<feature type="domain" description="HD" evidence="3">
    <location>
        <begin position="20"/>
        <end position="182"/>
    </location>
</feature>
<accession>A0A2T5MH38</accession>
<gene>
    <name evidence="4" type="ORF">CJD38_04245</name>
</gene>
<dbReference type="GO" id="GO:0046872">
    <property type="term" value="F:metal ion binding"/>
    <property type="evidence" value="ECO:0007669"/>
    <property type="project" value="UniProtKB-KW"/>
</dbReference>
<dbReference type="AlphaFoldDB" id="A0A2T5MH38"/>
<dbReference type="RefSeq" id="WP_107939093.1">
    <property type="nucleotide sequence ID" value="NZ_QANS01000002.1"/>
</dbReference>
<dbReference type="InterPro" id="IPR006674">
    <property type="entry name" value="HD_domain"/>
</dbReference>
<dbReference type="PANTHER" id="PTHR11845">
    <property type="entry name" value="5'-DEOXYNUCLEOTIDASE HDDC2"/>
    <property type="match status" value="1"/>
</dbReference>
<keyword evidence="5" id="KW-1185">Reference proteome</keyword>
<dbReference type="Gene3D" id="1.10.3210.10">
    <property type="entry name" value="Hypothetical protein af1432"/>
    <property type="match status" value="1"/>
</dbReference>
<evidence type="ECO:0000256" key="1">
    <source>
        <dbReference type="ARBA" id="ARBA00022723"/>
    </source>
</evidence>
<evidence type="ECO:0000256" key="2">
    <source>
        <dbReference type="ARBA" id="ARBA00022801"/>
    </source>
</evidence>
<proteinExistence type="predicted"/>
<dbReference type="SUPFAM" id="SSF109604">
    <property type="entry name" value="HD-domain/PDEase-like"/>
    <property type="match status" value="1"/>
</dbReference>
<name>A0A2T5MH38_9GAMM</name>
<evidence type="ECO:0000313" key="4">
    <source>
        <dbReference type="EMBL" id="PTU31902.1"/>
    </source>
</evidence>
<organism evidence="4 5">
    <name type="scientific">Stenotrophobium rhamnosiphilum</name>
    <dbReference type="NCBI Taxonomy" id="2029166"/>
    <lineage>
        <taxon>Bacteria</taxon>
        <taxon>Pseudomonadati</taxon>
        <taxon>Pseudomonadota</taxon>
        <taxon>Gammaproteobacteria</taxon>
        <taxon>Nevskiales</taxon>
        <taxon>Nevskiaceae</taxon>
        <taxon>Stenotrophobium</taxon>
    </lineage>
</organism>
<dbReference type="PANTHER" id="PTHR11845:SF13">
    <property type="entry name" value="5'-DEOXYNUCLEOTIDASE HDDC2"/>
    <property type="match status" value="1"/>
</dbReference>
<dbReference type="OrthoDB" id="9797178at2"/>
<dbReference type="Proteomes" id="UP000244248">
    <property type="component" value="Unassembled WGS sequence"/>
</dbReference>
<keyword evidence="2 4" id="KW-0378">Hydrolase</keyword>